<protein>
    <submittedName>
        <fullName evidence="2">T9SS type A sorting domain-containing protein</fullName>
    </submittedName>
</protein>
<proteinExistence type="predicted"/>
<reference evidence="3" key="1">
    <citation type="journal article" date="2019" name="Int. J. Syst. Evol. Microbiol.">
        <title>The Global Catalogue of Microorganisms (GCM) 10K type strain sequencing project: providing services to taxonomists for standard genome sequencing and annotation.</title>
        <authorList>
            <consortium name="The Broad Institute Genomics Platform"/>
            <consortium name="The Broad Institute Genome Sequencing Center for Infectious Disease"/>
            <person name="Wu L."/>
            <person name="Ma J."/>
        </authorList>
    </citation>
    <scope>NUCLEOTIDE SEQUENCE [LARGE SCALE GENOMIC DNA]</scope>
    <source>
        <strain evidence="3">CGMCC 4.7466</strain>
    </source>
</reference>
<dbReference type="Pfam" id="PF18962">
    <property type="entry name" value="Por_Secre_tail"/>
    <property type="match status" value="1"/>
</dbReference>
<evidence type="ECO:0000313" key="3">
    <source>
        <dbReference type="Proteomes" id="UP001595818"/>
    </source>
</evidence>
<dbReference type="Proteomes" id="UP001595818">
    <property type="component" value="Unassembled WGS sequence"/>
</dbReference>
<sequence length="614" mass="70351">MMLLRGAGWLCLGLCMLAWPSHGLYAQFRQLPVVKPAERSFDGFREKRMDEAIELPFWDDFSDGVIDTLKWESRGVLPSMTIGINPPSLGVCFLDGVDVNGEPYSRTRLENGEGDQLISMPIDLSGVSDAGSGTVFLSFFWQAGGKGEMPDDNDQLELYFMDVSGIWTKVWEQAGGDELPLDEFNQVILPVDANYFHGGFRFKFQYQGRLSGPFDTWVLDYVYLGQNRNASDLFYEDRTLTQLPSSPFGKYGAVPLFDLNRNGSNYLSQIEGQFKNLSNRFRAMEYTILLRNRETQQTYSQINLNTPFNPVPQAQERRDFVSRAVEDVVFDEEEELDLEILMYLATGDFYKVDNITGRDTTFHDNIDFRINDTARYVMPIRDYFSYDDGSVDYSAGINQRAGMLALRYELDTPAYVSGVSINFTNYLQRGNAIELMVWDSLNREPLYRQEVLIPEDSRPETFSYFPIDTNVQVSGSYYVGFTQFTNDFLYVGLDKSSDSGENVFYNVYGDWEQNTEVSGNLMIRPHLSLAPVRETVVEEDASIRVYPNPVTGILYIEGEITDVQVFDFQGRSINVREESDKNFKMLNFAGRQKGVYLIRYQQNNKPKTFRILVK</sequence>
<dbReference type="Gene3D" id="2.60.120.260">
    <property type="entry name" value="Galactose-binding domain-like"/>
    <property type="match status" value="1"/>
</dbReference>
<name>A0ABV9T613_9BACT</name>
<gene>
    <name evidence="2" type="ORF">ACFPFU_17875</name>
</gene>
<dbReference type="InterPro" id="IPR026444">
    <property type="entry name" value="Secre_tail"/>
</dbReference>
<dbReference type="NCBIfam" id="TIGR04183">
    <property type="entry name" value="Por_Secre_tail"/>
    <property type="match status" value="1"/>
</dbReference>
<evidence type="ECO:0000259" key="1">
    <source>
        <dbReference type="Pfam" id="PF18962"/>
    </source>
</evidence>
<organism evidence="2 3">
    <name type="scientific">Negadavirga shengliensis</name>
    <dbReference type="NCBI Taxonomy" id="1389218"/>
    <lineage>
        <taxon>Bacteria</taxon>
        <taxon>Pseudomonadati</taxon>
        <taxon>Bacteroidota</taxon>
        <taxon>Cytophagia</taxon>
        <taxon>Cytophagales</taxon>
        <taxon>Cyclobacteriaceae</taxon>
        <taxon>Negadavirga</taxon>
    </lineage>
</organism>
<accession>A0ABV9T613</accession>
<evidence type="ECO:0000313" key="2">
    <source>
        <dbReference type="EMBL" id="MFC4873575.1"/>
    </source>
</evidence>
<dbReference type="RefSeq" id="WP_377066565.1">
    <property type="nucleotide sequence ID" value="NZ_JBHSJJ010000011.1"/>
</dbReference>
<comment type="caution">
    <text evidence="2">The sequence shown here is derived from an EMBL/GenBank/DDBJ whole genome shotgun (WGS) entry which is preliminary data.</text>
</comment>
<keyword evidence="3" id="KW-1185">Reference proteome</keyword>
<dbReference type="EMBL" id="JBHSJJ010000011">
    <property type="protein sequence ID" value="MFC4873575.1"/>
    <property type="molecule type" value="Genomic_DNA"/>
</dbReference>
<feature type="domain" description="Secretion system C-terminal sorting" evidence="1">
    <location>
        <begin position="545"/>
        <end position="609"/>
    </location>
</feature>